<reference evidence="1 2" key="1">
    <citation type="journal article" date="2012" name="J. Bacteriol.">
        <title>Genome sequence of Rhizobium grahamii CCGE502, a broad-host-range symbiont with low nodulation competitiveness in Phaseolus vulgaris.</title>
        <authorList>
            <person name="Althabegoiti M.J."/>
            <person name="Lozano L."/>
            <person name="Torres-Tejerizo G."/>
            <person name="Ormeno-Orrillo E."/>
            <person name="Rogel M.A."/>
            <person name="Gonzalez V."/>
            <person name="Martinez-Romero E."/>
        </authorList>
    </citation>
    <scope>NUCLEOTIDE SEQUENCE [LARGE SCALE GENOMIC DNA]</scope>
    <source>
        <strain evidence="1 2">CCGE 502</strain>
    </source>
</reference>
<keyword evidence="2" id="KW-1185">Reference proteome</keyword>
<dbReference type="EMBL" id="AEYE02000029">
    <property type="protein sequence ID" value="EPE95693.1"/>
    <property type="molecule type" value="Genomic_DNA"/>
</dbReference>
<name>S3I8N0_9HYPH</name>
<dbReference type="Proteomes" id="UP000014411">
    <property type="component" value="Unassembled WGS sequence"/>
</dbReference>
<comment type="caution">
    <text evidence="1">The sequence shown here is derived from an EMBL/GenBank/DDBJ whole genome shotgun (WGS) entry which is preliminary data.</text>
</comment>
<evidence type="ECO:0000313" key="2">
    <source>
        <dbReference type="Proteomes" id="UP000014411"/>
    </source>
</evidence>
<proteinExistence type="predicted"/>
<gene>
    <name evidence="1" type="ORF">RGCCGE502_22625</name>
</gene>
<sequence length="76" mass="8755">MEEDFRRQKYQDLVERKLLEQLPGPGQVQSLCDLGQPLMKMGFTETEIVRALVALTHARTIQLLPGRQLRVLKHSV</sequence>
<accession>S3I8N0</accession>
<dbReference type="AlphaFoldDB" id="S3I8N0"/>
<evidence type="ECO:0000313" key="1">
    <source>
        <dbReference type="EMBL" id="EPE95693.1"/>
    </source>
</evidence>
<organism evidence="1 2">
    <name type="scientific">Rhizobium grahamii CCGE 502</name>
    <dbReference type="NCBI Taxonomy" id="990285"/>
    <lineage>
        <taxon>Bacteria</taxon>
        <taxon>Pseudomonadati</taxon>
        <taxon>Pseudomonadota</taxon>
        <taxon>Alphaproteobacteria</taxon>
        <taxon>Hyphomicrobiales</taxon>
        <taxon>Rhizobiaceae</taxon>
        <taxon>Rhizobium/Agrobacterium group</taxon>
        <taxon>Rhizobium</taxon>
    </lineage>
</organism>
<protein>
    <submittedName>
        <fullName evidence="1">Uncharacterized protein</fullName>
    </submittedName>
</protein>
<dbReference type="HOGENOM" id="CLU_2651959_0_0_5"/>